<dbReference type="EMBL" id="CAJVQB010128243">
    <property type="protein sequence ID" value="CAG8853715.1"/>
    <property type="molecule type" value="Genomic_DNA"/>
</dbReference>
<gene>
    <name evidence="1" type="ORF">GMARGA_LOCUS42536</name>
</gene>
<organism evidence="1 2">
    <name type="scientific">Gigaspora margarita</name>
    <dbReference type="NCBI Taxonomy" id="4874"/>
    <lineage>
        <taxon>Eukaryota</taxon>
        <taxon>Fungi</taxon>
        <taxon>Fungi incertae sedis</taxon>
        <taxon>Mucoromycota</taxon>
        <taxon>Glomeromycotina</taxon>
        <taxon>Glomeromycetes</taxon>
        <taxon>Diversisporales</taxon>
        <taxon>Gigasporaceae</taxon>
        <taxon>Gigaspora</taxon>
    </lineage>
</organism>
<proteinExistence type="predicted"/>
<protein>
    <submittedName>
        <fullName evidence="1">14173_t:CDS:1</fullName>
    </submittedName>
</protein>
<sequence>AALIKPGSELVQNDIGAISLVAFIKYYKIQAYVDAISSSTNVFAIF</sequence>
<name>A0ABN7XFE7_GIGMA</name>
<comment type="caution">
    <text evidence="1">The sequence shown here is derived from an EMBL/GenBank/DDBJ whole genome shotgun (WGS) entry which is preliminary data.</text>
</comment>
<keyword evidence="2" id="KW-1185">Reference proteome</keyword>
<feature type="non-terminal residue" evidence="1">
    <location>
        <position position="1"/>
    </location>
</feature>
<accession>A0ABN7XFE7</accession>
<evidence type="ECO:0000313" key="2">
    <source>
        <dbReference type="Proteomes" id="UP000789901"/>
    </source>
</evidence>
<dbReference type="Proteomes" id="UP000789901">
    <property type="component" value="Unassembled WGS sequence"/>
</dbReference>
<reference evidence="1 2" key="1">
    <citation type="submission" date="2021-06" db="EMBL/GenBank/DDBJ databases">
        <authorList>
            <person name="Kallberg Y."/>
            <person name="Tangrot J."/>
            <person name="Rosling A."/>
        </authorList>
    </citation>
    <scope>NUCLEOTIDE SEQUENCE [LARGE SCALE GENOMIC DNA]</scope>
    <source>
        <strain evidence="1 2">120-4 pot B 10/14</strain>
    </source>
</reference>
<evidence type="ECO:0000313" key="1">
    <source>
        <dbReference type="EMBL" id="CAG8853715.1"/>
    </source>
</evidence>